<gene>
    <name evidence="3" type="ORF">ACFQ2X_03290</name>
</gene>
<feature type="signal peptide" evidence="2">
    <location>
        <begin position="1"/>
        <end position="27"/>
    </location>
</feature>
<sequence>MNRNLSCTVRTALFTSSVSLIVSLLTACGGGGGSSSDPDTGGPAPGPKPVSVTFAGDSNADRYDSVGVVAAVSESGYHRFEWEQIAGPKVPLAGQGTAGISFDAPAADTYAFSFTATNRQGDSVSDTYSLWVSPGDDDVRAHLRADRAVSEGAEFSLRLTASGLYTEPDDWNIRQVSGPTATVEFDDYEVVAFVTAPKVSGDRVLEFEAELQVDGRRITDTAYVVVQDRPEVTSEYFCDGSGEYCGTDSPLNNVYTYRSDSPYRDYLADCVYSNQLTDERFCTLGALPLIGMQSDMPTVDQIMDHVLVSHDWMGQRFETFLREMDKTNHDFARLLRSTTAIVISSDIRPSFYWQLTGAIYLDPDSLWLTPAERDVINEQPDYRSGFGSALQFATPWRYVKNNNYAFTSYPVANRESRTLQEVELDLGSLMYHELAHANDAMSPARIDAGLDESEIFFNEASSGDPVNEYVASINPLLSQPLFDLAEVRYAGAEASEMQKSYLAEDIADFFFPDTANDFYAYSSKWEDTAMLFEETMMSLRYGIQRDIAVTNQPNSPYAEDYVVAQGQRNRIGDENIRERAKAAVYELLPEAGPQAEDHLLGLTPISLCAGENWVQNLNPSCAGSYGVLRYEVSKPNAKAPMPTQLPRSFNPPTRF</sequence>
<comment type="caution">
    <text evidence="3">The sequence shown here is derived from an EMBL/GenBank/DDBJ whole genome shotgun (WGS) entry which is preliminary data.</text>
</comment>
<dbReference type="Proteomes" id="UP001597264">
    <property type="component" value="Unassembled WGS sequence"/>
</dbReference>
<dbReference type="Gene3D" id="2.60.40.10">
    <property type="entry name" value="Immunoglobulins"/>
    <property type="match status" value="1"/>
</dbReference>
<keyword evidence="2" id="KW-0732">Signal</keyword>
<evidence type="ECO:0008006" key="5">
    <source>
        <dbReference type="Google" id="ProtNLM"/>
    </source>
</evidence>
<name>A0ABW3U6N9_9GAMM</name>
<evidence type="ECO:0000256" key="1">
    <source>
        <dbReference type="SAM" id="MobiDB-lite"/>
    </source>
</evidence>
<dbReference type="InterPro" id="IPR013783">
    <property type="entry name" value="Ig-like_fold"/>
</dbReference>
<dbReference type="EMBL" id="JBHTLR010000004">
    <property type="protein sequence ID" value="MFD1215611.1"/>
    <property type="molecule type" value="Genomic_DNA"/>
</dbReference>
<accession>A0ABW3U6N9</accession>
<protein>
    <recommendedName>
        <fullName evidence="5">Lipoprotein</fullName>
    </recommendedName>
</protein>
<reference evidence="4" key="1">
    <citation type="journal article" date="2019" name="Int. J. Syst. Evol. Microbiol.">
        <title>The Global Catalogue of Microorganisms (GCM) 10K type strain sequencing project: providing services to taxonomists for standard genome sequencing and annotation.</title>
        <authorList>
            <consortium name="The Broad Institute Genomics Platform"/>
            <consortium name="The Broad Institute Genome Sequencing Center for Infectious Disease"/>
            <person name="Wu L."/>
            <person name="Ma J."/>
        </authorList>
    </citation>
    <scope>NUCLEOTIDE SEQUENCE [LARGE SCALE GENOMIC DNA]</scope>
    <source>
        <strain evidence="4">CCUG 54356</strain>
    </source>
</reference>
<feature type="region of interest" description="Disordered" evidence="1">
    <location>
        <begin position="32"/>
        <end position="55"/>
    </location>
</feature>
<proteinExistence type="predicted"/>
<evidence type="ECO:0000313" key="3">
    <source>
        <dbReference type="EMBL" id="MFD1215611.1"/>
    </source>
</evidence>
<dbReference type="RefSeq" id="WP_230437652.1">
    <property type="nucleotide sequence ID" value="NZ_CP087715.1"/>
</dbReference>
<evidence type="ECO:0000256" key="2">
    <source>
        <dbReference type="SAM" id="SignalP"/>
    </source>
</evidence>
<organism evidence="3 4">
    <name type="scientific">Microbulbifer celer</name>
    <dbReference type="NCBI Taxonomy" id="435905"/>
    <lineage>
        <taxon>Bacteria</taxon>
        <taxon>Pseudomonadati</taxon>
        <taxon>Pseudomonadota</taxon>
        <taxon>Gammaproteobacteria</taxon>
        <taxon>Cellvibrionales</taxon>
        <taxon>Microbulbiferaceae</taxon>
        <taxon>Microbulbifer</taxon>
    </lineage>
</organism>
<evidence type="ECO:0000313" key="4">
    <source>
        <dbReference type="Proteomes" id="UP001597264"/>
    </source>
</evidence>
<keyword evidence="4" id="KW-1185">Reference proteome</keyword>
<dbReference type="PROSITE" id="PS51257">
    <property type="entry name" value="PROKAR_LIPOPROTEIN"/>
    <property type="match status" value="1"/>
</dbReference>
<feature type="chain" id="PRO_5045732920" description="Lipoprotein" evidence="2">
    <location>
        <begin position="28"/>
        <end position="655"/>
    </location>
</feature>